<evidence type="ECO:0000256" key="1">
    <source>
        <dbReference type="SAM" id="Phobius"/>
    </source>
</evidence>
<dbReference type="GO" id="GO:0030246">
    <property type="term" value="F:carbohydrate binding"/>
    <property type="evidence" value="ECO:0007669"/>
    <property type="project" value="UniProtKB-KW"/>
</dbReference>
<comment type="caution">
    <text evidence="4">The sequence shown here is derived from an EMBL/GenBank/DDBJ whole genome shotgun (WGS) entry which is preliminary data.</text>
</comment>
<accession>A0A0G0HAV6</accession>
<keyword evidence="1" id="KW-0472">Membrane</keyword>
<organism evidence="4 5">
    <name type="scientific">Candidatus Nomurabacteria bacterium GW2011_GWB1_37_5</name>
    <dbReference type="NCBI Taxonomy" id="1618742"/>
    <lineage>
        <taxon>Bacteria</taxon>
        <taxon>Candidatus Nomuraibacteriota</taxon>
    </lineage>
</organism>
<evidence type="ECO:0000259" key="3">
    <source>
        <dbReference type="Pfam" id="PF02557"/>
    </source>
</evidence>
<dbReference type="InterPro" id="IPR003709">
    <property type="entry name" value="VanY-like_core_dom"/>
</dbReference>
<keyword evidence="2" id="KW-0732">Signal</keyword>
<feature type="signal peptide" evidence="2">
    <location>
        <begin position="1"/>
        <end position="28"/>
    </location>
</feature>
<name>A0A0G0HAV6_9BACT</name>
<dbReference type="GO" id="GO:0006508">
    <property type="term" value="P:proteolysis"/>
    <property type="evidence" value="ECO:0007669"/>
    <property type="project" value="InterPro"/>
</dbReference>
<evidence type="ECO:0000313" key="4">
    <source>
        <dbReference type="EMBL" id="KKQ35640.1"/>
    </source>
</evidence>
<dbReference type="CDD" id="cd14814">
    <property type="entry name" value="Peptidase_M15"/>
    <property type="match status" value="1"/>
</dbReference>
<evidence type="ECO:0000256" key="2">
    <source>
        <dbReference type="SAM" id="SignalP"/>
    </source>
</evidence>
<evidence type="ECO:0000313" key="5">
    <source>
        <dbReference type="Proteomes" id="UP000033876"/>
    </source>
</evidence>
<dbReference type="SUPFAM" id="SSF55166">
    <property type="entry name" value="Hedgehog/DD-peptidase"/>
    <property type="match status" value="1"/>
</dbReference>
<dbReference type="Pfam" id="PF02557">
    <property type="entry name" value="VanY"/>
    <property type="match status" value="1"/>
</dbReference>
<sequence length="601" mass="63943">MTKNYLRKIAYTLIIFALFFISFSSASAQTCKVTNASFLINGAPPYAGGQSQSWVNDNPPVDLVITTENCGGKNIQVSMTEADHASTLDGDCVVGNITGPGCVALDNDLNGSGLDNKEIIVNANKVVLHLKAGEEECEVGEDPDCQYYITTWDETTGYVDILGSPKTQWGLVSGGLGADSTTFFYNCDGTCDENWQIVDVEQSPDSEITLSGVGANNGVTFANNKYSWSVQADIPGIPDGAKVEFKAYKLDNNDLIKKDDGFNVSHEKAYFNLTDLLPGSYKIEANVVGARKSHSLTLNTEGETPVVTSGEHVTLSPAGQESGTSFNLTSYTPLAPLPGLEGPIDTGAGTEGLAKYLSVIFTLMIGIAGILSVIMLIIGGIQYMLTDIPFNKQQAEDRIKAAIGGLILALGAYVILSTINPKLLNLGLDIPTASLEVEEYPEIVPEDTATLLPIGAVAQCNEGIVQVTTEAGNIYACKSISENVKKMIDDANPAVKLFGGGFRPKTKQEALRAQNCGGQANVYNAKAKCNPMTAVPGTSNHESGLALDLTCRGKGINIAKYPGTTAPTGTADCFSWLKAHAKEYGLYNLPAENWHWSVNGK</sequence>
<dbReference type="InterPro" id="IPR009045">
    <property type="entry name" value="Zn_M74/Hedgehog-like"/>
</dbReference>
<feature type="domain" description="D-alanyl-D-alanine carboxypeptidase-like core" evidence="3">
    <location>
        <begin position="478"/>
        <end position="596"/>
    </location>
</feature>
<keyword evidence="1" id="KW-0812">Transmembrane</keyword>
<feature type="transmembrane region" description="Helical" evidence="1">
    <location>
        <begin position="356"/>
        <end position="378"/>
    </location>
</feature>
<dbReference type="Proteomes" id="UP000033876">
    <property type="component" value="Unassembled WGS sequence"/>
</dbReference>
<dbReference type="InterPro" id="IPR043993">
    <property type="entry name" value="T4SS_pilin"/>
</dbReference>
<protein>
    <submittedName>
        <fullName evidence="4">Curculin domain protein (Mannose-binding) lectin</fullName>
    </submittedName>
</protein>
<feature type="chain" id="PRO_5002532356" evidence="2">
    <location>
        <begin position="29"/>
        <end position="601"/>
    </location>
</feature>
<gene>
    <name evidence="4" type="ORF">US50_C0009G0006</name>
</gene>
<feature type="transmembrane region" description="Helical" evidence="1">
    <location>
        <begin position="399"/>
        <end position="416"/>
    </location>
</feature>
<dbReference type="Pfam" id="PF18895">
    <property type="entry name" value="T4SS_pilin"/>
    <property type="match status" value="1"/>
</dbReference>
<proteinExistence type="predicted"/>
<dbReference type="AlphaFoldDB" id="A0A0G0HAV6"/>
<dbReference type="EMBL" id="LBTF01000009">
    <property type="protein sequence ID" value="KKQ35640.1"/>
    <property type="molecule type" value="Genomic_DNA"/>
</dbReference>
<reference evidence="4 5" key="1">
    <citation type="journal article" date="2015" name="Nature">
        <title>rRNA introns, odd ribosomes, and small enigmatic genomes across a large radiation of phyla.</title>
        <authorList>
            <person name="Brown C.T."/>
            <person name="Hug L.A."/>
            <person name="Thomas B.C."/>
            <person name="Sharon I."/>
            <person name="Castelle C.J."/>
            <person name="Singh A."/>
            <person name="Wilkins M.J."/>
            <person name="Williams K.H."/>
            <person name="Banfield J.F."/>
        </authorList>
    </citation>
    <scope>NUCLEOTIDE SEQUENCE [LARGE SCALE GENOMIC DNA]</scope>
</reference>
<keyword evidence="4" id="KW-0430">Lectin</keyword>
<keyword evidence="1" id="KW-1133">Transmembrane helix</keyword>
<dbReference type="GO" id="GO:0008233">
    <property type="term" value="F:peptidase activity"/>
    <property type="evidence" value="ECO:0007669"/>
    <property type="project" value="InterPro"/>
</dbReference>
<dbReference type="Gene3D" id="3.30.1380.10">
    <property type="match status" value="1"/>
</dbReference>